<name>A0A0F9SP72_9ZZZZ</name>
<dbReference type="InterPro" id="IPR051790">
    <property type="entry name" value="Cytochrome_c-biogenesis_DsbD"/>
</dbReference>
<evidence type="ECO:0000259" key="7">
    <source>
        <dbReference type="Pfam" id="PF02683"/>
    </source>
</evidence>
<accession>A0A0F9SP72</accession>
<evidence type="ECO:0000256" key="5">
    <source>
        <dbReference type="ARBA" id="ARBA00023136"/>
    </source>
</evidence>
<dbReference type="PANTHER" id="PTHR31272:SF4">
    <property type="entry name" value="CYTOCHROME C-TYPE BIOGENESIS PROTEIN HI_1454-RELATED"/>
    <property type="match status" value="1"/>
</dbReference>
<feature type="transmembrane region" description="Helical" evidence="6">
    <location>
        <begin position="57"/>
        <end position="78"/>
    </location>
</feature>
<evidence type="ECO:0000256" key="4">
    <source>
        <dbReference type="ARBA" id="ARBA00022989"/>
    </source>
</evidence>
<dbReference type="GO" id="GO:0017004">
    <property type="term" value="P:cytochrome complex assembly"/>
    <property type="evidence" value="ECO:0007669"/>
    <property type="project" value="InterPro"/>
</dbReference>
<evidence type="ECO:0000313" key="8">
    <source>
        <dbReference type="EMBL" id="KKN31023.1"/>
    </source>
</evidence>
<feature type="domain" description="Cytochrome C biogenesis protein transmembrane" evidence="7">
    <location>
        <begin position="9"/>
        <end position="217"/>
    </location>
</feature>
<evidence type="ECO:0000256" key="3">
    <source>
        <dbReference type="ARBA" id="ARBA00022692"/>
    </source>
</evidence>
<keyword evidence="3 6" id="KW-0812">Transmembrane</keyword>
<evidence type="ECO:0000256" key="1">
    <source>
        <dbReference type="ARBA" id="ARBA00004141"/>
    </source>
</evidence>
<sequence length="240" mass="26355">MFGAENISIFVAFLAGIISFLSPCILPVIPSYLAFITGISLEELSQKESLKKVRKKVIANSLMFILGFSILFISLGASATFLGKFLFRNIRWFEIIGGVFVIILGLHFAGIFRLKFLDREKKIHLKKKPLGYLGTCLVGMAFGAGWTPCVGPILGTILTMAATTQDILKGMLLLTFYSAGLGLPFFLSAVILHRFFEYFKTIRKYFKVISIVGGVLLIIVGILLISGYFSSLSGFLGQGI</sequence>
<organism evidence="8">
    <name type="scientific">marine sediment metagenome</name>
    <dbReference type="NCBI Taxonomy" id="412755"/>
    <lineage>
        <taxon>unclassified sequences</taxon>
        <taxon>metagenomes</taxon>
        <taxon>ecological metagenomes</taxon>
    </lineage>
</organism>
<proteinExistence type="inferred from homology"/>
<protein>
    <recommendedName>
        <fullName evidence="7">Cytochrome C biogenesis protein transmembrane domain-containing protein</fullName>
    </recommendedName>
</protein>
<dbReference type="GO" id="GO:0016020">
    <property type="term" value="C:membrane"/>
    <property type="evidence" value="ECO:0007669"/>
    <property type="project" value="UniProtKB-SubCell"/>
</dbReference>
<comment type="similarity">
    <text evidence="2">Belongs to the DsbD family.</text>
</comment>
<feature type="transmembrane region" description="Helical" evidence="6">
    <location>
        <begin position="90"/>
        <end position="109"/>
    </location>
</feature>
<evidence type="ECO:0000256" key="6">
    <source>
        <dbReference type="SAM" id="Phobius"/>
    </source>
</evidence>
<dbReference type="InterPro" id="IPR003834">
    <property type="entry name" value="Cyt_c_assmbl_TM_dom"/>
</dbReference>
<reference evidence="8" key="1">
    <citation type="journal article" date="2015" name="Nature">
        <title>Complex archaea that bridge the gap between prokaryotes and eukaryotes.</title>
        <authorList>
            <person name="Spang A."/>
            <person name="Saw J.H."/>
            <person name="Jorgensen S.L."/>
            <person name="Zaremba-Niedzwiedzka K."/>
            <person name="Martijn J."/>
            <person name="Lind A.E."/>
            <person name="van Eijk R."/>
            <person name="Schleper C."/>
            <person name="Guy L."/>
            <person name="Ettema T.J."/>
        </authorList>
    </citation>
    <scope>NUCLEOTIDE SEQUENCE</scope>
</reference>
<dbReference type="EMBL" id="LAZR01002362">
    <property type="protein sequence ID" value="KKN31023.1"/>
    <property type="molecule type" value="Genomic_DNA"/>
</dbReference>
<dbReference type="Pfam" id="PF02683">
    <property type="entry name" value="DsbD_TM"/>
    <property type="match status" value="1"/>
</dbReference>
<comment type="caution">
    <text evidence="8">The sequence shown here is derived from an EMBL/GenBank/DDBJ whole genome shotgun (WGS) entry which is preliminary data.</text>
</comment>
<dbReference type="AlphaFoldDB" id="A0A0F9SP72"/>
<feature type="transmembrane region" description="Helical" evidence="6">
    <location>
        <begin position="208"/>
        <end position="229"/>
    </location>
</feature>
<feature type="transmembrane region" description="Helical" evidence="6">
    <location>
        <begin position="6"/>
        <end position="36"/>
    </location>
</feature>
<feature type="transmembrane region" description="Helical" evidence="6">
    <location>
        <begin position="174"/>
        <end position="196"/>
    </location>
</feature>
<feature type="transmembrane region" description="Helical" evidence="6">
    <location>
        <begin position="130"/>
        <end position="154"/>
    </location>
</feature>
<comment type="subcellular location">
    <subcellularLocation>
        <location evidence="1">Membrane</location>
        <topology evidence="1">Multi-pass membrane protein</topology>
    </subcellularLocation>
</comment>
<keyword evidence="5 6" id="KW-0472">Membrane</keyword>
<dbReference type="PANTHER" id="PTHR31272">
    <property type="entry name" value="CYTOCHROME C-TYPE BIOGENESIS PROTEIN HI_1454-RELATED"/>
    <property type="match status" value="1"/>
</dbReference>
<gene>
    <name evidence="8" type="ORF">LCGC14_0828080</name>
</gene>
<evidence type="ECO:0000256" key="2">
    <source>
        <dbReference type="ARBA" id="ARBA00006143"/>
    </source>
</evidence>
<keyword evidence="4 6" id="KW-1133">Transmembrane helix</keyword>